<keyword evidence="2" id="KW-0969">Cilium</keyword>
<organism evidence="2 3">
    <name type="scientific">Brockia lithotrophica</name>
    <dbReference type="NCBI Taxonomy" id="933949"/>
    <lineage>
        <taxon>Bacteria</taxon>
        <taxon>Bacillati</taxon>
        <taxon>Bacillota</taxon>
        <taxon>Bacilli</taxon>
        <taxon>Bacillales</taxon>
        <taxon>Bacillales Family X. Incertae Sedis</taxon>
        <taxon>Brockia</taxon>
    </lineage>
</organism>
<comment type="caution">
    <text evidence="2">The sequence shown here is derived from an EMBL/GenBank/DDBJ whole genome shotgun (WGS) entry which is preliminary data.</text>
</comment>
<dbReference type="PANTHER" id="PTHR30435">
    <property type="entry name" value="FLAGELLAR PROTEIN"/>
    <property type="match status" value="1"/>
</dbReference>
<gene>
    <name evidence="2" type="ORF">BLITH_0392</name>
</gene>
<accession>A0A2T5GAV6</accession>
<dbReference type="GO" id="GO:0009288">
    <property type="term" value="C:bacterial-type flagellum"/>
    <property type="evidence" value="ECO:0007669"/>
    <property type="project" value="TreeGrafter"/>
</dbReference>
<name>A0A2T5GAV6_9BACL</name>
<dbReference type="Proteomes" id="UP000244016">
    <property type="component" value="Unassembled WGS sequence"/>
</dbReference>
<protein>
    <submittedName>
        <fullName evidence="2">Flagellar basal-body rod protein FlgF</fullName>
    </submittedName>
</protein>
<reference evidence="2 3" key="1">
    <citation type="submission" date="2017-08" db="EMBL/GenBank/DDBJ databases">
        <title>Burning lignite coal seam in the remote Altai Mountains harbors a hydrogen-driven thermophilic microbial community.</title>
        <authorList>
            <person name="Kadnikov V.V."/>
            <person name="Mardanov A.V."/>
            <person name="Ivasenko D."/>
            <person name="Beletsky A.V."/>
            <person name="Karnachuk O.V."/>
            <person name="Ravin N.V."/>
        </authorList>
    </citation>
    <scope>NUCLEOTIDE SEQUENCE [LARGE SCALE GENOMIC DNA]</scope>
    <source>
        <strain evidence="2">AL31</strain>
    </source>
</reference>
<dbReference type="SUPFAM" id="SSF117143">
    <property type="entry name" value="Flagellar hook protein flgE"/>
    <property type="match status" value="1"/>
</dbReference>
<dbReference type="PANTHER" id="PTHR30435:SF19">
    <property type="entry name" value="FLAGELLAR BASAL-BODY ROD PROTEIN FLGG"/>
    <property type="match status" value="1"/>
</dbReference>
<sequence length="263" mass="27605">MLRGADAASAGFLLGMRRGEILTHNLVNADTPGYRAEDPLVRGFSAVLFEEIHRIRRPLGEGVLSAYVAGTHTRFTPGPLVETGRPLDFAFVGEAVRPAGALPFFVLVDPAGNFYATRDGRFVPGDDGFLYGPGGFRVADDAGNPIYLGGQPFTVGPDGVLDVSGRVVRLGVVSLGGASLVPLADLTRVGDGVFRLTGVAVQGPLLPPEGVAVRNGAYEGSNVDLGRELPALVANLRFAEFSGRSLASAYEALQRLSDAAGRW</sequence>
<evidence type="ECO:0000313" key="2">
    <source>
        <dbReference type="EMBL" id="PTQ53312.1"/>
    </source>
</evidence>
<comment type="similarity">
    <text evidence="1">Belongs to the flagella basal body rod proteins family.</text>
</comment>
<evidence type="ECO:0000256" key="1">
    <source>
        <dbReference type="ARBA" id="ARBA00009677"/>
    </source>
</evidence>
<dbReference type="EMBL" id="PEBW01000001">
    <property type="protein sequence ID" value="PTQ53312.1"/>
    <property type="molecule type" value="Genomic_DNA"/>
</dbReference>
<keyword evidence="2" id="KW-0282">Flagellum</keyword>
<dbReference type="InterPro" id="IPR037925">
    <property type="entry name" value="FlgE/F/G-like"/>
</dbReference>
<dbReference type="GO" id="GO:0071978">
    <property type="term" value="P:bacterial-type flagellum-dependent swarming motility"/>
    <property type="evidence" value="ECO:0007669"/>
    <property type="project" value="TreeGrafter"/>
</dbReference>
<dbReference type="AlphaFoldDB" id="A0A2T5GAV6"/>
<keyword evidence="2" id="KW-0966">Cell projection</keyword>
<evidence type="ECO:0000313" key="3">
    <source>
        <dbReference type="Proteomes" id="UP000244016"/>
    </source>
</evidence>
<proteinExistence type="inferred from homology"/>